<dbReference type="EMBL" id="GEDV01001433">
    <property type="protein sequence ID" value="JAP87124.1"/>
    <property type="molecule type" value="Transcribed_RNA"/>
</dbReference>
<sequence length="122" mass="12843">VCTAGHGDGFVPCEGCVVCCVPLSCHCECVGRTGGCLSERLGEHRWNVDGAISGHLAVHCRDFGCRPLFGHTRVLARGRSGTARGIVEAREVLRRDGGCIGVASRALSGGECGFLSWGVRCR</sequence>
<organism evidence="1">
    <name type="scientific">Rhipicephalus appendiculatus</name>
    <name type="common">Brown ear tick</name>
    <dbReference type="NCBI Taxonomy" id="34631"/>
    <lineage>
        <taxon>Eukaryota</taxon>
        <taxon>Metazoa</taxon>
        <taxon>Ecdysozoa</taxon>
        <taxon>Arthropoda</taxon>
        <taxon>Chelicerata</taxon>
        <taxon>Arachnida</taxon>
        <taxon>Acari</taxon>
        <taxon>Parasitiformes</taxon>
        <taxon>Ixodida</taxon>
        <taxon>Ixodoidea</taxon>
        <taxon>Ixodidae</taxon>
        <taxon>Rhipicephalinae</taxon>
        <taxon>Rhipicephalus</taxon>
        <taxon>Rhipicephalus</taxon>
    </lineage>
</organism>
<protein>
    <submittedName>
        <fullName evidence="1">Tick transposon</fullName>
    </submittedName>
</protein>
<dbReference type="AlphaFoldDB" id="A0A131Z710"/>
<feature type="non-terminal residue" evidence="1">
    <location>
        <position position="1"/>
    </location>
</feature>
<proteinExistence type="predicted"/>
<name>A0A131Z710_RHIAP</name>
<evidence type="ECO:0000313" key="1">
    <source>
        <dbReference type="EMBL" id="JAP87124.1"/>
    </source>
</evidence>
<reference evidence="1" key="1">
    <citation type="journal article" date="2016" name="Ticks Tick Borne Dis.">
        <title>De novo assembly and annotation of the salivary gland transcriptome of Rhipicephalus appendiculatus male and female ticks during blood feeding.</title>
        <authorList>
            <person name="de Castro M.H."/>
            <person name="de Klerk D."/>
            <person name="Pienaar R."/>
            <person name="Latif A.A."/>
            <person name="Rees D.J."/>
            <person name="Mans B.J."/>
        </authorList>
    </citation>
    <scope>NUCLEOTIDE SEQUENCE</scope>
    <source>
        <tissue evidence="1">Salivary glands</tissue>
    </source>
</reference>
<accession>A0A131Z710</accession>